<keyword evidence="2" id="KW-0240">DNA-directed RNA polymerase</keyword>
<accession>A0A231VL40</accession>
<keyword evidence="1" id="KW-1133">Transmembrane helix</keyword>
<reference evidence="2 4" key="1">
    <citation type="submission" date="2016-08" db="EMBL/GenBank/DDBJ databases">
        <title>A novel genetic cassette of butanologenic Thermoanaerobacterium thermosaccharolyticum that directly convert cellulose to butanol.</title>
        <authorList>
            <person name="Li T."/>
            <person name="He J."/>
        </authorList>
    </citation>
    <scope>NUCLEOTIDE SEQUENCE [LARGE SCALE GENOMIC DNA]</scope>
    <source>
        <strain evidence="2 4">TG57</strain>
    </source>
</reference>
<dbReference type="GO" id="GO:0000428">
    <property type="term" value="C:DNA-directed RNA polymerase complex"/>
    <property type="evidence" value="ECO:0007669"/>
    <property type="project" value="UniProtKB-KW"/>
</dbReference>
<organism evidence="3 5">
    <name type="scientific">Thermoanaerobacterium thermosaccharolyticum</name>
    <name type="common">Clostridium thermosaccharolyticum</name>
    <dbReference type="NCBI Taxonomy" id="1517"/>
    <lineage>
        <taxon>Bacteria</taxon>
        <taxon>Bacillati</taxon>
        <taxon>Bacillota</taxon>
        <taxon>Clostridia</taxon>
        <taxon>Thermoanaerobacterales</taxon>
        <taxon>Thermoanaerobacteraceae</taxon>
        <taxon>Thermoanaerobacterium</taxon>
    </lineage>
</organism>
<evidence type="ECO:0000313" key="5">
    <source>
        <dbReference type="Proteomes" id="UP000215301"/>
    </source>
</evidence>
<evidence type="ECO:0000313" key="2">
    <source>
        <dbReference type="EMBL" id="AST56660.1"/>
    </source>
</evidence>
<protein>
    <submittedName>
        <fullName evidence="2">DNA-directed RNA polymerase subunit C2 part B</fullName>
    </submittedName>
</protein>
<dbReference type="RefSeq" id="WP_015312145.1">
    <property type="nucleotide sequence ID" value="NZ_CP016893.1"/>
</dbReference>
<dbReference type="EMBL" id="NKHD01000016">
    <property type="protein sequence ID" value="OXT08386.1"/>
    <property type="molecule type" value="Genomic_DNA"/>
</dbReference>
<evidence type="ECO:0000313" key="4">
    <source>
        <dbReference type="Proteomes" id="UP000214975"/>
    </source>
</evidence>
<reference evidence="3 5" key="2">
    <citation type="submission" date="2017-06" db="EMBL/GenBank/DDBJ databases">
        <title>Isolation and characterization of a thermophilic and butanogenic Thermoanaerobacterium thermosaccharolyticum M5 capable of efficient degradation of hemicellulose.</title>
        <authorList>
            <person name="Xin F."/>
            <person name="Jiang Y."/>
        </authorList>
    </citation>
    <scope>NUCLEOTIDE SEQUENCE [LARGE SCALE GENOMIC DNA]</scope>
    <source>
        <strain evidence="3 5">M5</strain>
    </source>
</reference>
<dbReference type="EMBL" id="CP016893">
    <property type="protein sequence ID" value="AST56660.1"/>
    <property type="molecule type" value="Genomic_DNA"/>
</dbReference>
<keyword evidence="1" id="KW-0472">Membrane</keyword>
<dbReference type="AlphaFoldDB" id="A0A231VL40"/>
<name>A0A231VL40_THETR</name>
<evidence type="ECO:0000313" key="3">
    <source>
        <dbReference type="EMBL" id="OXT08386.1"/>
    </source>
</evidence>
<proteinExistence type="predicted"/>
<dbReference type="Proteomes" id="UP000214975">
    <property type="component" value="Chromosome"/>
</dbReference>
<keyword evidence="1" id="KW-0812">Transmembrane</keyword>
<dbReference type="Proteomes" id="UP000215301">
    <property type="component" value="Unassembled WGS sequence"/>
</dbReference>
<keyword evidence="2" id="KW-0804">Transcription</keyword>
<evidence type="ECO:0000256" key="1">
    <source>
        <dbReference type="SAM" id="Phobius"/>
    </source>
</evidence>
<feature type="transmembrane region" description="Helical" evidence="1">
    <location>
        <begin position="28"/>
        <end position="47"/>
    </location>
</feature>
<sequence>MLIILVFFVIEIIYLVISSKHPEFRKPKIRYAVTFFLCILLAIHFYLDYFRMGSFNSLVLNNFNNSKIVSVMLVKNTNNTKDSTIRSSNDPKTIKDLITYLKQFRLAQYNGKYTSANNYSYDIVFYTNKKDERIGISVTNDNYIDVAVETTKTYHLLFFNWYNNINSYKSYKIVNGKINYNFLDSILNSIQD</sequence>
<gene>
    <name evidence="3" type="ORF">CE561_05535</name>
    <name evidence="2" type="ORF">Thert_00456</name>
</gene>